<feature type="region of interest" description="Disordered" evidence="1">
    <location>
        <begin position="1"/>
        <end position="29"/>
    </location>
</feature>
<dbReference type="EMBL" id="VSRR010031996">
    <property type="protein sequence ID" value="MPC70936.1"/>
    <property type="molecule type" value="Genomic_DNA"/>
</dbReference>
<evidence type="ECO:0000313" key="3">
    <source>
        <dbReference type="Proteomes" id="UP000324222"/>
    </source>
</evidence>
<dbReference type="Proteomes" id="UP000324222">
    <property type="component" value="Unassembled WGS sequence"/>
</dbReference>
<sequence>MSSQVPPWPVDAGADPGGTVVSQAAATGWPSFSEEVDEVLDNVPSREAGTLDEEGAASFRELITSVRESLDLPMPSSLASTLQTGVERTSRTSWPGPTPLFLPRSPLALEVHREQLGCSLGIPNPASAKFALPRR</sequence>
<proteinExistence type="predicted"/>
<evidence type="ECO:0000313" key="2">
    <source>
        <dbReference type="EMBL" id="MPC70936.1"/>
    </source>
</evidence>
<reference evidence="2 3" key="1">
    <citation type="submission" date="2019-05" db="EMBL/GenBank/DDBJ databases">
        <title>Another draft genome of Portunus trituberculatus and its Hox gene families provides insights of decapod evolution.</title>
        <authorList>
            <person name="Jeong J.-H."/>
            <person name="Song I."/>
            <person name="Kim S."/>
            <person name="Choi T."/>
            <person name="Kim D."/>
            <person name="Ryu S."/>
            <person name="Kim W."/>
        </authorList>
    </citation>
    <scope>NUCLEOTIDE SEQUENCE [LARGE SCALE GENOMIC DNA]</scope>
    <source>
        <tissue evidence="2">Muscle</tissue>
    </source>
</reference>
<protein>
    <submittedName>
        <fullName evidence="2">Uncharacterized protein</fullName>
    </submittedName>
</protein>
<evidence type="ECO:0000256" key="1">
    <source>
        <dbReference type="SAM" id="MobiDB-lite"/>
    </source>
</evidence>
<gene>
    <name evidence="2" type="ORF">E2C01_065201</name>
</gene>
<accession>A0A5B7HLW6</accession>
<name>A0A5B7HLW6_PORTR</name>
<dbReference type="AlphaFoldDB" id="A0A5B7HLW6"/>
<keyword evidence="3" id="KW-1185">Reference proteome</keyword>
<organism evidence="2 3">
    <name type="scientific">Portunus trituberculatus</name>
    <name type="common">Swimming crab</name>
    <name type="synonym">Neptunus trituberculatus</name>
    <dbReference type="NCBI Taxonomy" id="210409"/>
    <lineage>
        <taxon>Eukaryota</taxon>
        <taxon>Metazoa</taxon>
        <taxon>Ecdysozoa</taxon>
        <taxon>Arthropoda</taxon>
        <taxon>Crustacea</taxon>
        <taxon>Multicrustacea</taxon>
        <taxon>Malacostraca</taxon>
        <taxon>Eumalacostraca</taxon>
        <taxon>Eucarida</taxon>
        <taxon>Decapoda</taxon>
        <taxon>Pleocyemata</taxon>
        <taxon>Brachyura</taxon>
        <taxon>Eubrachyura</taxon>
        <taxon>Portunoidea</taxon>
        <taxon>Portunidae</taxon>
        <taxon>Portuninae</taxon>
        <taxon>Portunus</taxon>
    </lineage>
</organism>
<comment type="caution">
    <text evidence="2">The sequence shown here is derived from an EMBL/GenBank/DDBJ whole genome shotgun (WGS) entry which is preliminary data.</text>
</comment>